<gene>
    <name evidence="1" type="ORF">BDM02DRAFT_3270147</name>
</gene>
<reference evidence="1" key="2">
    <citation type="journal article" date="2020" name="Nat. Commun.">
        <title>Large-scale genome sequencing of mycorrhizal fungi provides insights into the early evolution of symbiotic traits.</title>
        <authorList>
            <person name="Miyauchi S."/>
            <person name="Kiss E."/>
            <person name="Kuo A."/>
            <person name="Drula E."/>
            <person name="Kohler A."/>
            <person name="Sanchez-Garcia M."/>
            <person name="Morin E."/>
            <person name="Andreopoulos B."/>
            <person name="Barry K.W."/>
            <person name="Bonito G."/>
            <person name="Buee M."/>
            <person name="Carver A."/>
            <person name="Chen C."/>
            <person name="Cichocki N."/>
            <person name="Clum A."/>
            <person name="Culley D."/>
            <person name="Crous P.W."/>
            <person name="Fauchery L."/>
            <person name="Girlanda M."/>
            <person name="Hayes R.D."/>
            <person name="Keri Z."/>
            <person name="LaButti K."/>
            <person name="Lipzen A."/>
            <person name="Lombard V."/>
            <person name="Magnuson J."/>
            <person name="Maillard F."/>
            <person name="Murat C."/>
            <person name="Nolan M."/>
            <person name="Ohm R.A."/>
            <person name="Pangilinan J."/>
            <person name="Pereira M.F."/>
            <person name="Perotto S."/>
            <person name="Peter M."/>
            <person name="Pfister S."/>
            <person name="Riley R."/>
            <person name="Sitrit Y."/>
            <person name="Stielow J.B."/>
            <person name="Szollosi G."/>
            <person name="Zifcakova L."/>
            <person name="Stursova M."/>
            <person name="Spatafora J.W."/>
            <person name="Tedersoo L."/>
            <person name="Vaario L.M."/>
            <person name="Yamada A."/>
            <person name="Yan M."/>
            <person name="Wang P."/>
            <person name="Xu J."/>
            <person name="Bruns T."/>
            <person name="Baldrian P."/>
            <person name="Vilgalys R."/>
            <person name="Dunand C."/>
            <person name="Henrissat B."/>
            <person name="Grigoriev I.V."/>
            <person name="Hibbett D."/>
            <person name="Nagy L.G."/>
            <person name="Martin F.M."/>
        </authorList>
    </citation>
    <scope>NUCLEOTIDE SEQUENCE</scope>
    <source>
        <strain evidence="1">P2</strain>
    </source>
</reference>
<dbReference type="EMBL" id="MU118030">
    <property type="protein sequence ID" value="KAF9647616.1"/>
    <property type="molecule type" value="Genomic_DNA"/>
</dbReference>
<proteinExistence type="predicted"/>
<reference evidence="1" key="1">
    <citation type="submission" date="2019-10" db="EMBL/GenBank/DDBJ databases">
        <authorList>
            <consortium name="DOE Joint Genome Institute"/>
            <person name="Kuo A."/>
            <person name="Miyauchi S."/>
            <person name="Kiss E."/>
            <person name="Drula E."/>
            <person name="Kohler A."/>
            <person name="Sanchez-Garcia M."/>
            <person name="Andreopoulos B."/>
            <person name="Barry K.W."/>
            <person name="Bonito G."/>
            <person name="Buee M."/>
            <person name="Carver A."/>
            <person name="Chen C."/>
            <person name="Cichocki N."/>
            <person name="Clum A."/>
            <person name="Culley D."/>
            <person name="Crous P.W."/>
            <person name="Fauchery L."/>
            <person name="Girlanda M."/>
            <person name="Hayes R."/>
            <person name="Keri Z."/>
            <person name="Labutti K."/>
            <person name="Lipzen A."/>
            <person name="Lombard V."/>
            <person name="Magnuson J."/>
            <person name="Maillard F."/>
            <person name="Morin E."/>
            <person name="Murat C."/>
            <person name="Nolan M."/>
            <person name="Ohm R."/>
            <person name="Pangilinan J."/>
            <person name="Pereira M."/>
            <person name="Perotto S."/>
            <person name="Peter M."/>
            <person name="Riley R."/>
            <person name="Sitrit Y."/>
            <person name="Stielow B."/>
            <person name="Szollosi G."/>
            <person name="Zifcakova L."/>
            <person name="Stursova M."/>
            <person name="Spatafora J.W."/>
            <person name="Tedersoo L."/>
            <person name="Vaario L.-M."/>
            <person name="Yamada A."/>
            <person name="Yan M."/>
            <person name="Wang P."/>
            <person name="Xu J."/>
            <person name="Bruns T."/>
            <person name="Baldrian P."/>
            <person name="Vilgalys R."/>
            <person name="Henrissat B."/>
            <person name="Grigoriev I.V."/>
            <person name="Hibbett D."/>
            <person name="Nagy L.G."/>
            <person name="Martin F.M."/>
        </authorList>
    </citation>
    <scope>NUCLEOTIDE SEQUENCE</scope>
    <source>
        <strain evidence="1">P2</strain>
    </source>
</reference>
<keyword evidence="2" id="KW-1185">Reference proteome</keyword>
<evidence type="ECO:0000313" key="2">
    <source>
        <dbReference type="Proteomes" id="UP000886501"/>
    </source>
</evidence>
<protein>
    <submittedName>
        <fullName evidence="1">Uncharacterized protein</fullName>
    </submittedName>
</protein>
<accession>A0ACB6ZDB1</accession>
<organism evidence="1 2">
    <name type="scientific">Thelephora ganbajun</name>
    <name type="common">Ganba fungus</name>
    <dbReference type="NCBI Taxonomy" id="370292"/>
    <lineage>
        <taxon>Eukaryota</taxon>
        <taxon>Fungi</taxon>
        <taxon>Dikarya</taxon>
        <taxon>Basidiomycota</taxon>
        <taxon>Agaricomycotina</taxon>
        <taxon>Agaricomycetes</taxon>
        <taxon>Thelephorales</taxon>
        <taxon>Thelephoraceae</taxon>
        <taxon>Thelephora</taxon>
    </lineage>
</organism>
<dbReference type="Proteomes" id="UP000886501">
    <property type="component" value="Unassembled WGS sequence"/>
</dbReference>
<comment type="caution">
    <text evidence="1">The sequence shown here is derived from an EMBL/GenBank/DDBJ whole genome shotgun (WGS) entry which is preliminary data.</text>
</comment>
<evidence type="ECO:0000313" key="1">
    <source>
        <dbReference type="EMBL" id="KAF9647616.1"/>
    </source>
</evidence>
<name>A0ACB6ZDB1_THEGA</name>
<sequence>MSAATPTLIPRGGHFPALLPPVPSRGEPKPPTFRGRSDARINTVRDLAREMEDLSDEEAEVEGLNNEIRKRGFAWLVPIGRLFTDQEEKNDADEEEDDDDDDDTGGDDDGTDETDEELEDDEEADNDESARDLDASIEDMDEQTESLSGEMESMEEDGEGEASE</sequence>